<dbReference type="InterPro" id="IPR007197">
    <property type="entry name" value="rSAM"/>
</dbReference>
<dbReference type="AlphaFoldDB" id="A0AAW4Y3A7"/>
<feature type="compositionally biased region" description="Basic and acidic residues" evidence="7">
    <location>
        <begin position="780"/>
        <end position="793"/>
    </location>
</feature>
<dbReference type="GO" id="GO:0005506">
    <property type="term" value="F:iron ion binding"/>
    <property type="evidence" value="ECO:0007669"/>
    <property type="project" value="UniProtKB-UniRule"/>
</dbReference>
<comment type="cofactor">
    <cofactor evidence="6">
        <name>[4Fe-4S] cluster</name>
        <dbReference type="ChEBI" id="CHEBI:49883"/>
    </cofactor>
    <text evidence="6">Binds 1 [4Fe-4S] cluster. The cluster is coordinated with 3 cysteines and an exchangeable S-adenosyl-L-methionine.</text>
</comment>
<feature type="binding site" evidence="6">
    <location>
        <position position="447"/>
    </location>
    <ligand>
        <name>[4Fe-4S] cluster</name>
        <dbReference type="ChEBI" id="CHEBI:49883"/>
        <note>4Fe-4S-S-AdoMet</note>
    </ligand>
</feature>
<dbReference type="Gene3D" id="3.80.30.20">
    <property type="entry name" value="tm_1862 like domain"/>
    <property type="match status" value="1"/>
</dbReference>
<keyword evidence="1 6" id="KW-0004">4Fe-4S</keyword>
<evidence type="ECO:0000256" key="2">
    <source>
        <dbReference type="ARBA" id="ARBA00022691"/>
    </source>
</evidence>
<evidence type="ECO:0000256" key="4">
    <source>
        <dbReference type="ARBA" id="ARBA00023004"/>
    </source>
</evidence>
<dbReference type="GO" id="GO:0051539">
    <property type="term" value="F:4 iron, 4 sulfur cluster binding"/>
    <property type="evidence" value="ECO:0007669"/>
    <property type="project" value="UniProtKB-KW"/>
</dbReference>
<keyword evidence="4 6" id="KW-0408">Iron</keyword>
<evidence type="ECO:0000259" key="8">
    <source>
        <dbReference type="PROSITE" id="PS51918"/>
    </source>
</evidence>
<dbReference type="Pfam" id="PF04055">
    <property type="entry name" value="Radical_SAM"/>
    <property type="match status" value="1"/>
</dbReference>
<feature type="region of interest" description="Disordered" evidence="7">
    <location>
        <begin position="749"/>
        <end position="837"/>
    </location>
</feature>
<dbReference type="PANTHER" id="PTHR32331">
    <property type="entry name" value="UPF0313 PROTEIN YGIQ"/>
    <property type="match status" value="1"/>
</dbReference>
<dbReference type="InterPro" id="IPR024560">
    <property type="entry name" value="UPF0313_C"/>
</dbReference>
<sequence length="837" mass="92484">MSAPIDVSFFERAAKPLTSYKPYWAKRFGPAPFLPMSRAEMDQLGWDSCDIILVTGDAYVDHPSFGMAVIGRVLEAQGFRVGIIAQPDWQSADAFKTLGKPNLFWGVTAGNMDSMINRYTADRKIRSDDAYTPGDVGGKRPDRAAIVYSQRCREAYKDVPIVLGGIEGSLRRIAHYDYWSDKVRRSIVVDSKCDILLYGNAERALVEVAHRIAAREPVENITDVRGTSFFRRASEEGWFEVDSTTVDEPGEVEPHINPYMTTSEQAEAQGQSCAKEDAEKQGADAAPAAAACGTPAGAASTSASTLSNVQPLQFVPNLSLRHKSKMPARDRTVLRLPSFEEVKSDPILYAHANRVLHLETNPGNARALVQAHGEGTTARDVWMNPPPIPLTTAEMDWVFGLPYARSPHPVYADETGSHEGATKIPAWEMIRTSVNIMRGCFGGCTFCSITEHEGRIIQSRSEDSIIQELEDIRDKVKGFTGTISDLGGPTANMYRLGCKSPQIEAACRKPSCVFPGICPNLHTDHGPLIKIYRRARKLPGIKKILIGSGLRYDLAVKSPEYIKELVQHHVGGYLKIAPEHTEAGPLNKMMKPGIGSYDRFKQLFEKFSEEAGKKQFLIPYFIAAHPGTSDEDMMNLAIWLKKNGFRADQVQTFYPSPMATATAMYHSGRNTLTKVRRQMRDEAEERVDIVRGEKRRRLHKAFLRYHDPNNWPLLREALKTMGRSDLIGNGKQHLIPTFQPLVDGSYQSARKKNSTASKGGTGLGYTTNKDGKAVAMAPRRPQEQQEPKGDVRFRSAQPKPGQLLTQHTGLPPRAGVRAGAGKPAAAKKSGPARKSGR</sequence>
<proteinExistence type="inferred from homology"/>
<feature type="compositionally biased region" description="Low complexity" evidence="7">
    <location>
        <begin position="811"/>
        <end position="829"/>
    </location>
</feature>
<evidence type="ECO:0000313" key="10">
    <source>
        <dbReference type="Proteomes" id="UP001199260"/>
    </source>
</evidence>
<name>A0AAW4Y3A7_9BURK</name>
<dbReference type="Proteomes" id="UP001199260">
    <property type="component" value="Unassembled WGS sequence"/>
</dbReference>
<keyword evidence="10" id="KW-1185">Reference proteome</keyword>
<comment type="similarity">
    <text evidence="6">Belongs to the UPF0313 family.</text>
</comment>
<dbReference type="RefSeq" id="WP_230779483.1">
    <property type="nucleotide sequence ID" value="NZ_JAJNCT010000029.1"/>
</dbReference>
<protein>
    <submittedName>
        <fullName evidence="9">YgiQ family radical SAM protein</fullName>
    </submittedName>
</protein>
<dbReference type="PROSITE" id="PS01278">
    <property type="entry name" value="MTTASE_RADICAL"/>
    <property type="match status" value="1"/>
</dbReference>
<gene>
    <name evidence="9" type="ORF">LPW39_20615</name>
</gene>
<evidence type="ECO:0000256" key="3">
    <source>
        <dbReference type="ARBA" id="ARBA00022723"/>
    </source>
</evidence>
<dbReference type="SFLD" id="SFLDG01069">
    <property type="entry name" value="UPF0313"/>
    <property type="match status" value="1"/>
</dbReference>
<dbReference type="PROSITE" id="PS51918">
    <property type="entry name" value="RADICAL_SAM"/>
    <property type="match status" value="1"/>
</dbReference>
<evidence type="ECO:0000256" key="7">
    <source>
        <dbReference type="SAM" id="MobiDB-lite"/>
    </source>
</evidence>
<feature type="binding site" evidence="6">
    <location>
        <position position="444"/>
    </location>
    <ligand>
        <name>[4Fe-4S] cluster</name>
        <dbReference type="ChEBI" id="CHEBI:49883"/>
        <note>4Fe-4S-S-AdoMet</note>
    </ligand>
</feature>
<organism evidence="9 10">
    <name type="scientific">Comamonas koreensis</name>
    <dbReference type="NCBI Taxonomy" id="160825"/>
    <lineage>
        <taxon>Bacteria</taxon>
        <taxon>Pseudomonadati</taxon>
        <taxon>Pseudomonadota</taxon>
        <taxon>Betaproteobacteria</taxon>
        <taxon>Burkholderiales</taxon>
        <taxon>Comamonadaceae</taxon>
        <taxon>Comamonas</taxon>
    </lineage>
</organism>
<dbReference type="InterPro" id="IPR058240">
    <property type="entry name" value="rSAM_sf"/>
</dbReference>
<dbReference type="InterPro" id="IPR006638">
    <property type="entry name" value="Elp3/MiaA/NifB-like_rSAM"/>
</dbReference>
<dbReference type="SFLD" id="SFLDS00029">
    <property type="entry name" value="Radical_SAM"/>
    <property type="match status" value="1"/>
</dbReference>
<dbReference type="HAMAP" id="MF_01251">
    <property type="entry name" value="UPF0313"/>
    <property type="match status" value="1"/>
</dbReference>
<accession>A0AAW4Y3A7</accession>
<dbReference type="InterPro" id="IPR023404">
    <property type="entry name" value="rSAM_horseshoe"/>
</dbReference>
<reference evidence="9 10" key="1">
    <citation type="submission" date="2021-11" db="EMBL/GenBank/DDBJ databases">
        <title>Genome sequence.</title>
        <authorList>
            <person name="Sun Q."/>
        </authorList>
    </citation>
    <scope>NUCLEOTIDE SEQUENCE [LARGE SCALE GENOMIC DNA]</scope>
    <source>
        <strain evidence="9 10">KCTC 12005</strain>
    </source>
</reference>
<dbReference type="SUPFAM" id="SSF102114">
    <property type="entry name" value="Radical SAM enzymes"/>
    <property type="match status" value="1"/>
</dbReference>
<dbReference type="Pfam" id="PF11842">
    <property type="entry name" value="DUF3362"/>
    <property type="match status" value="1"/>
</dbReference>
<dbReference type="SMART" id="SM00729">
    <property type="entry name" value="Elp3"/>
    <property type="match status" value="1"/>
</dbReference>
<dbReference type="GO" id="GO:0003824">
    <property type="term" value="F:catalytic activity"/>
    <property type="evidence" value="ECO:0007669"/>
    <property type="project" value="InterPro"/>
</dbReference>
<keyword evidence="2 6" id="KW-0949">S-adenosyl-L-methionine</keyword>
<comment type="caution">
    <text evidence="9">The sequence shown here is derived from an EMBL/GenBank/DDBJ whole genome shotgun (WGS) entry which is preliminary data.</text>
</comment>
<dbReference type="NCBIfam" id="TIGR03904">
    <property type="entry name" value="SAM_YgiQ"/>
    <property type="match status" value="1"/>
</dbReference>
<evidence type="ECO:0000256" key="5">
    <source>
        <dbReference type="ARBA" id="ARBA00023014"/>
    </source>
</evidence>
<dbReference type="SFLD" id="SFLDG01082">
    <property type="entry name" value="B12-binding_domain_containing"/>
    <property type="match status" value="1"/>
</dbReference>
<feature type="compositionally biased region" description="Polar residues" evidence="7">
    <location>
        <begin position="754"/>
        <end position="768"/>
    </location>
</feature>
<feature type="binding site" evidence="6">
    <location>
        <position position="440"/>
    </location>
    <ligand>
        <name>[4Fe-4S] cluster</name>
        <dbReference type="ChEBI" id="CHEBI:49883"/>
        <note>4Fe-4S-S-AdoMet</note>
    </ligand>
</feature>
<dbReference type="Pfam" id="PF08497">
    <property type="entry name" value="Radical_SAM_N"/>
    <property type="match status" value="1"/>
</dbReference>
<keyword evidence="3 6" id="KW-0479">Metal-binding</keyword>
<evidence type="ECO:0000313" key="9">
    <source>
        <dbReference type="EMBL" id="MCD2167526.1"/>
    </source>
</evidence>
<feature type="domain" description="Radical SAM core" evidence="8">
    <location>
        <begin position="426"/>
        <end position="707"/>
    </location>
</feature>
<dbReference type="InterPro" id="IPR020612">
    <property type="entry name" value="Methylthiotransferase_CS"/>
</dbReference>
<dbReference type="InterPro" id="IPR013704">
    <property type="entry name" value="UPF0313_N"/>
</dbReference>
<dbReference type="PANTHER" id="PTHR32331:SF0">
    <property type="entry name" value="UPF0313 PROTEIN YGIQ"/>
    <property type="match status" value="1"/>
</dbReference>
<dbReference type="EMBL" id="JAJNCT010000029">
    <property type="protein sequence ID" value="MCD2167526.1"/>
    <property type="molecule type" value="Genomic_DNA"/>
</dbReference>
<evidence type="ECO:0000256" key="6">
    <source>
        <dbReference type="HAMAP-Rule" id="MF_01251"/>
    </source>
</evidence>
<keyword evidence="5 6" id="KW-0411">Iron-sulfur</keyword>
<evidence type="ECO:0000256" key="1">
    <source>
        <dbReference type="ARBA" id="ARBA00022485"/>
    </source>
</evidence>
<dbReference type="InterPro" id="IPR022946">
    <property type="entry name" value="UPF0313"/>
</dbReference>